<dbReference type="EMBL" id="HACG01026722">
    <property type="protein sequence ID" value="CEK73587.1"/>
    <property type="molecule type" value="Transcribed_RNA"/>
</dbReference>
<evidence type="ECO:0000313" key="1">
    <source>
        <dbReference type="EMBL" id="CEK73587.1"/>
    </source>
</evidence>
<organism evidence="1">
    <name type="scientific">Arion vulgaris</name>
    <dbReference type="NCBI Taxonomy" id="1028688"/>
    <lineage>
        <taxon>Eukaryota</taxon>
        <taxon>Metazoa</taxon>
        <taxon>Spiralia</taxon>
        <taxon>Lophotrochozoa</taxon>
        <taxon>Mollusca</taxon>
        <taxon>Gastropoda</taxon>
        <taxon>Heterobranchia</taxon>
        <taxon>Euthyneura</taxon>
        <taxon>Panpulmonata</taxon>
        <taxon>Eupulmonata</taxon>
        <taxon>Stylommatophora</taxon>
        <taxon>Helicina</taxon>
        <taxon>Arionoidea</taxon>
        <taxon>Arionidae</taxon>
        <taxon>Arion</taxon>
    </lineage>
</organism>
<accession>A0A0B6ZZ20</accession>
<gene>
    <name evidence="1" type="primary">ORF87360</name>
</gene>
<name>A0A0B6ZZ20_9EUPU</name>
<sequence>PAKLSSPGRTEEQHVATPIDLKTKIWGNLADVKLPTIQPTNHSRTDSDDEDDFGLQAQTGHEHIFFSQGKKQSKTTYFLFN</sequence>
<reference evidence="1" key="1">
    <citation type="submission" date="2014-12" db="EMBL/GenBank/DDBJ databases">
        <title>Insight into the proteome of Arion vulgaris.</title>
        <authorList>
            <person name="Aradska J."/>
            <person name="Bulat T."/>
            <person name="Smidak R."/>
            <person name="Sarate P."/>
            <person name="Gangsoo J."/>
            <person name="Sialana F."/>
            <person name="Bilban M."/>
            <person name="Lubec G."/>
        </authorList>
    </citation>
    <scope>NUCLEOTIDE SEQUENCE</scope>
    <source>
        <tissue evidence="1">Skin</tissue>
    </source>
</reference>
<proteinExistence type="predicted"/>
<protein>
    <submittedName>
        <fullName evidence="1">Uncharacterized protein</fullName>
    </submittedName>
</protein>
<feature type="non-terminal residue" evidence="1">
    <location>
        <position position="1"/>
    </location>
</feature>
<dbReference type="AlphaFoldDB" id="A0A0B6ZZ20"/>